<dbReference type="RefSeq" id="WP_037603092.1">
    <property type="nucleotide sequence ID" value="NZ_CP040804.1"/>
</dbReference>
<dbReference type="InterPro" id="IPR029044">
    <property type="entry name" value="Nucleotide-diphossugar_trans"/>
</dbReference>
<protein>
    <submittedName>
        <fullName evidence="2">Glycosyl transferase</fullName>
    </submittedName>
    <submittedName>
        <fullName evidence="3">Glycosyltransferase family 2 protein</fullName>
    </submittedName>
</protein>
<proteinExistence type="predicted"/>
<reference evidence="4 6" key="2">
    <citation type="submission" date="2019-06" db="EMBL/GenBank/DDBJ databases">
        <title>Complete genome sequence of Streptococcus salivarius LAB813.</title>
        <authorList>
            <person name="Levesque C.M."/>
            <person name="Gong S.-G."/>
            <person name="Dufour D."/>
            <person name="Barbour A."/>
        </authorList>
    </citation>
    <scope>NUCLEOTIDE SEQUENCE [LARGE SCALE GENOMIC DNA]</scope>
    <source>
        <strain evidence="4 6">LAB813</strain>
    </source>
</reference>
<dbReference type="Proteomes" id="UP001210204">
    <property type="component" value="Unassembled WGS sequence"/>
</dbReference>
<gene>
    <name evidence="2" type="ORF">DL07_06035</name>
    <name evidence="4" type="ORF">FHI56_09580</name>
    <name evidence="3" type="ORF">PNU26_06060</name>
</gene>
<organism evidence="2 5">
    <name type="scientific">Streptococcus salivarius</name>
    <dbReference type="NCBI Taxonomy" id="1304"/>
    <lineage>
        <taxon>Bacteria</taxon>
        <taxon>Bacillati</taxon>
        <taxon>Bacillota</taxon>
        <taxon>Bacilli</taxon>
        <taxon>Lactobacillales</taxon>
        <taxon>Streptococcaceae</taxon>
        <taxon>Streptococcus</taxon>
    </lineage>
</organism>
<dbReference type="AlphaFoldDB" id="A0A074IUX3"/>
<evidence type="ECO:0000313" key="6">
    <source>
        <dbReference type="Proteomes" id="UP000322622"/>
    </source>
</evidence>
<dbReference type="InterPro" id="IPR001173">
    <property type="entry name" value="Glyco_trans_2-like"/>
</dbReference>
<dbReference type="EMBL" id="JJMT01000025">
    <property type="protein sequence ID" value="KEO43900.1"/>
    <property type="molecule type" value="Genomic_DNA"/>
</dbReference>
<dbReference type="CDD" id="cd00761">
    <property type="entry name" value="Glyco_tranf_GTA_type"/>
    <property type="match status" value="1"/>
</dbReference>
<evidence type="ECO:0000313" key="4">
    <source>
        <dbReference type="EMBL" id="QEM33118.1"/>
    </source>
</evidence>
<dbReference type="SUPFAM" id="SSF53448">
    <property type="entry name" value="Nucleotide-diphospho-sugar transferases"/>
    <property type="match status" value="1"/>
</dbReference>
<reference evidence="3" key="3">
    <citation type="submission" date="2023-01" db="EMBL/GenBank/DDBJ databases">
        <title>Human gut microbiome strain richness.</title>
        <authorList>
            <person name="Chen-Liaw A."/>
        </authorList>
    </citation>
    <scope>NUCLEOTIDE SEQUENCE</scope>
    <source>
        <strain evidence="3">1001095st1_G4_1001095IJ_161003</strain>
    </source>
</reference>
<name>A0A074IUX3_STRSL</name>
<evidence type="ECO:0000313" key="2">
    <source>
        <dbReference type="EMBL" id="KEO43900.1"/>
    </source>
</evidence>
<evidence type="ECO:0000259" key="1">
    <source>
        <dbReference type="Pfam" id="PF00535"/>
    </source>
</evidence>
<dbReference type="EMBL" id="CP040804">
    <property type="protein sequence ID" value="QEM33118.1"/>
    <property type="molecule type" value="Genomic_DNA"/>
</dbReference>
<evidence type="ECO:0000313" key="3">
    <source>
        <dbReference type="EMBL" id="MDB8613961.1"/>
    </source>
</evidence>
<dbReference type="Gene3D" id="3.90.550.10">
    <property type="entry name" value="Spore Coat Polysaccharide Biosynthesis Protein SpsA, Chain A"/>
    <property type="match status" value="1"/>
</dbReference>
<evidence type="ECO:0000313" key="5">
    <source>
        <dbReference type="Proteomes" id="UP000027855"/>
    </source>
</evidence>
<accession>A0A074IUX3</accession>
<feature type="domain" description="Glycosyltransferase 2-like" evidence="1">
    <location>
        <begin position="9"/>
        <end position="131"/>
    </location>
</feature>
<reference evidence="2 5" key="1">
    <citation type="submission" date="2014-04" db="EMBL/GenBank/DDBJ databases">
        <title>Variable characteristics of bacteriocin-producing Streptococcus salivarius strains isolated from Malaysian subjects.</title>
        <authorList>
            <person name="Philip K."/>
            <person name="Barbour A."/>
        </authorList>
    </citation>
    <scope>NUCLEOTIDE SEQUENCE [LARGE SCALE GENOMIC DNA]</scope>
    <source>
        <strain evidence="2 5">NU10</strain>
    </source>
</reference>
<dbReference type="Proteomes" id="UP000322622">
    <property type="component" value="Chromosome"/>
</dbReference>
<keyword evidence="2" id="KW-0808">Transferase</keyword>
<dbReference type="GO" id="GO:0016740">
    <property type="term" value="F:transferase activity"/>
    <property type="evidence" value="ECO:0007669"/>
    <property type="project" value="UniProtKB-KW"/>
</dbReference>
<dbReference type="Proteomes" id="UP000027855">
    <property type="component" value="Unassembled WGS sequence"/>
</dbReference>
<dbReference type="EMBL" id="JAQMJT010000005">
    <property type="protein sequence ID" value="MDB8613961.1"/>
    <property type="molecule type" value="Genomic_DNA"/>
</dbReference>
<dbReference type="Pfam" id="PF00535">
    <property type="entry name" value="Glycos_transf_2"/>
    <property type="match status" value="1"/>
</dbReference>
<sequence length="260" mass="30452">MNQWNDHTFVICAYGDSPFLEDCINSLLSQTVKSNIILYTSTPSVFIESICQKYAIPFNTSVGGGIGKDWNNALSFVTTQYATIAHQDDYYEPTYLMEIKERLKKYQDAIILYSDYFEEKNGEVIKPTSNLKIKSLMLKTISLFPKTKWWRNRILAFGNPICCPAVTYNLELVKGFRFDEEWRVSLDWLAWYHLAKFDGRFVYVPKKLMCHRIHEDSETSNTISDNTRTKEDYMMFKLFWPNGLAKCINRFYKKSQDTNG</sequence>